<feature type="signal peptide" evidence="1">
    <location>
        <begin position="1"/>
        <end position="20"/>
    </location>
</feature>
<proteinExistence type="predicted"/>
<reference evidence="2 3" key="1">
    <citation type="submission" date="2022-02" db="EMBL/GenBank/DDBJ databases">
        <title>Chromosome-level reference genomes for two strains of Caenorhabditis briggsae: an improved platform for comparative genomics.</title>
        <authorList>
            <person name="Stevens L."/>
            <person name="Andersen E.C."/>
        </authorList>
    </citation>
    <scope>NUCLEOTIDE SEQUENCE [LARGE SCALE GENOMIC DNA]</scope>
    <source>
        <strain evidence="2">QX1410_ONT</strain>
        <tissue evidence="2">Whole-organism</tissue>
    </source>
</reference>
<dbReference type="Proteomes" id="UP000827892">
    <property type="component" value="Chromosome V"/>
</dbReference>
<gene>
    <name evidence="2" type="ORF">L3Y34_006903</name>
</gene>
<organism evidence="2 3">
    <name type="scientific">Caenorhabditis briggsae</name>
    <dbReference type="NCBI Taxonomy" id="6238"/>
    <lineage>
        <taxon>Eukaryota</taxon>
        <taxon>Metazoa</taxon>
        <taxon>Ecdysozoa</taxon>
        <taxon>Nematoda</taxon>
        <taxon>Chromadorea</taxon>
        <taxon>Rhabditida</taxon>
        <taxon>Rhabditina</taxon>
        <taxon>Rhabditomorpha</taxon>
        <taxon>Rhabditoidea</taxon>
        <taxon>Rhabditidae</taxon>
        <taxon>Peloderinae</taxon>
        <taxon>Caenorhabditis</taxon>
    </lineage>
</organism>
<dbReference type="FunFam" id="3.40.50.1820:FF:000191">
    <property type="entry name" value="LIPaSe related"/>
    <property type="match status" value="1"/>
</dbReference>
<dbReference type="InterPro" id="IPR029058">
    <property type="entry name" value="AB_hydrolase_fold"/>
</dbReference>
<protein>
    <recommendedName>
        <fullName evidence="4">Protein CBR-FIL-1</fullName>
    </recommendedName>
</protein>
<dbReference type="EMBL" id="CP090895">
    <property type="protein sequence ID" value="ULT87398.1"/>
    <property type="molecule type" value="Genomic_DNA"/>
</dbReference>
<accession>A0AAE9A5D5</accession>
<dbReference type="GO" id="GO:0016787">
    <property type="term" value="F:hydrolase activity"/>
    <property type="evidence" value="ECO:0007669"/>
    <property type="project" value="InterPro"/>
</dbReference>
<keyword evidence="1" id="KW-0732">Signal</keyword>
<dbReference type="AlphaFoldDB" id="A0AAE9A5D5"/>
<dbReference type="InterPro" id="IPR002918">
    <property type="entry name" value="Lipase_EstA/Esterase_EstB"/>
</dbReference>
<dbReference type="GO" id="GO:0016042">
    <property type="term" value="P:lipid catabolic process"/>
    <property type="evidence" value="ECO:0007669"/>
    <property type="project" value="InterPro"/>
</dbReference>
<sequence length="327" mass="35741">MLTIVSMHFIFLALATLATASSDVKGPLTDDFQTWLAQHGYDSYDFVRADYETQGSYGGKTANAPKAVNPPVVFIHGNSDAALHRSSSVTGWSNSIQYFLEQGYTTAELYATSWQDTNAINAQTRTHDCKDLVRLRKFLEAVLAYTGAPKISVVGHSMGVTFARGIIKGGSHSAKDGKCDLGAPLNKKVEVLIGISGANYGLCSCEGGSPTFEKTCSKENGFYPGNSCGLNTLDCGLNPLPWPCSGVTYSSYLMKLNADKTAEGDYVFSMWSLADNLILYETMVWGRSTCHIPTSTGKIVYPAYTHMQTKELTFKDQYQMIKYHTIP</sequence>
<evidence type="ECO:0008006" key="4">
    <source>
        <dbReference type="Google" id="ProtNLM"/>
    </source>
</evidence>
<dbReference type="PANTHER" id="PTHR32015">
    <property type="entry name" value="FASTING INDUCED LIPASE"/>
    <property type="match status" value="1"/>
</dbReference>
<evidence type="ECO:0000313" key="2">
    <source>
        <dbReference type="EMBL" id="ULT87398.1"/>
    </source>
</evidence>
<dbReference type="PANTHER" id="PTHR32015:SF27">
    <property type="entry name" value="LIPASE"/>
    <property type="match status" value="1"/>
</dbReference>
<dbReference type="Pfam" id="PF01674">
    <property type="entry name" value="Lipase_2"/>
    <property type="match status" value="1"/>
</dbReference>
<name>A0AAE9A5D5_CAEBR</name>
<evidence type="ECO:0000256" key="1">
    <source>
        <dbReference type="SAM" id="SignalP"/>
    </source>
</evidence>
<dbReference type="SUPFAM" id="SSF53474">
    <property type="entry name" value="alpha/beta-Hydrolases"/>
    <property type="match status" value="1"/>
</dbReference>
<feature type="chain" id="PRO_5042112647" description="Protein CBR-FIL-1" evidence="1">
    <location>
        <begin position="21"/>
        <end position="327"/>
    </location>
</feature>
<evidence type="ECO:0000313" key="3">
    <source>
        <dbReference type="Proteomes" id="UP000827892"/>
    </source>
</evidence>
<dbReference type="Gene3D" id="3.40.50.1820">
    <property type="entry name" value="alpha/beta hydrolase"/>
    <property type="match status" value="1"/>
</dbReference>